<organism evidence="1 2">
    <name type="scientific">Citrobacter amalonaticus</name>
    <dbReference type="NCBI Taxonomy" id="35703"/>
    <lineage>
        <taxon>Bacteria</taxon>
        <taxon>Pseudomonadati</taxon>
        <taxon>Pseudomonadota</taxon>
        <taxon>Gammaproteobacteria</taxon>
        <taxon>Enterobacterales</taxon>
        <taxon>Enterobacteriaceae</taxon>
        <taxon>Citrobacter</taxon>
    </lineage>
</organism>
<evidence type="ECO:0000313" key="1">
    <source>
        <dbReference type="EMBL" id="POU67915.1"/>
    </source>
</evidence>
<reference evidence="1 2" key="1">
    <citation type="submission" date="2018-01" db="EMBL/GenBank/DDBJ databases">
        <title>Complete genome sequences of 14 Citrobacter spp. isolated from plant in Canada.</title>
        <authorList>
            <person name="Bhandare S.G."/>
            <person name="Colavecchio A."/>
            <person name="Jeukens J."/>
            <person name="Emond-Rheault J.-G."/>
            <person name="Freschi L."/>
            <person name="Hamel J."/>
            <person name="Kukavica-Ibrulj I."/>
            <person name="Levesque R."/>
            <person name="Goodridge L."/>
        </authorList>
    </citation>
    <scope>NUCLEOTIDE SEQUENCE [LARGE SCALE GENOMIC DNA]</scope>
    <source>
        <strain evidence="1 2">S1285</strain>
    </source>
</reference>
<accession>A0A2S4S214</accession>
<dbReference type="AlphaFoldDB" id="A0A2S4S214"/>
<dbReference type="Proteomes" id="UP000237003">
    <property type="component" value="Unassembled WGS sequence"/>
</dbReference>
<dbReference type="EMBL" id="PQLX01000001">
    <property type="protein sequence ID" value="POU67915.1"/>
    <property type="molecule type" value="Genomic_DNA"/>
</dbReference>
<protein>
    <submittedName>
        <fullName evidence="1">DNA metabolism protein</fullName>
    </submittedName>
</protein>
<evidence type="ECO:0000313" key="2">
    <source>
        <dbReference type="Proteomes" id="UP000237003"/>
    </source>
</evidence>
<name>A0A2S4S214_CITAM</name>
<gene>
    <name evidence="1" type="ORF">C3430_02175</name>
</gene>
<proteinExistence type="predicted"/>
<sequence>MSAANHPHVLRVRGGCFALSVSRLAAPIMPT</sequence>
<comment type="caution">
    <text evidence="1">The sequence shown here is derived from an EMBL/GenBank/DDBJ whole genome shotgun (WGS) entry which is preliminary data.</text>
</comment>